<gene>
    <name evidence="1" type="ORF">MRB53_021744</name>
</gene>
<evidence type="ECO:0000313" key="2">
    <source>
        <dbReference type="Proteomes" id="UP001234297"/>
    </source>
</evidence>
<sequence>MSWITNYKQLWNEWEVRLCVICSVLLQIYLVFFAPLRERKSKTAKVSKACTWLAYLLADAVATFSLGQLSNTIRTPKIETKATSPSPSPDDRIYNDKYNDLLAFWAPFLLLHPGGPDTITAFALEDNELRLRHFLYLGVHLFAGGYVFLRSFPNSTLIIPTLLLFVAGTIKYVERTVALYLASENGFKRSIPRVPDPGTNYAMLIDEYTLNSLAGLPTEISIPDDYPVLSSIERTEEEEEEENREVRRAVVAYEFFGTFKRIITDLLLSFNERNRSRDFLLHQSADNAFTMVDMGLRLAYDILYTKAAVVQNQYGCPSRSICFFSILAAALFFFLKFNADDIHQQDLAVTYTLLGGALTLEVVGLANLIFSPWMFALLVKKNHLPTRISFIRKFAIKGKRSIYISQYNLISACMWHQQSKGKYILSRILCKTEFITRCKVVSHELVCDRMIAFIFDELKRKSKHATDFKKTRHLASCRGSWALEHRACYRLLGWTVEVAFEESILLWHIATDLCLYTSLSQKQQTEPQDPHALPSQTQQTAPQDPHALPSQTQQTEPQDPHALPSQTQQTAPQDPHALPSQTQQTASQDPDAIPLYIATRPLVSKHISEYMLYLLMFHPSMISLMEGIRQIKYHDAYEEAMSFINNRNDIKTAEVAGEKLQELSAEMPSRSKLVLFDACTLVKNLNSLKERRKWEIISEAWAELLSYAATHCRGKYHAEGLIRGGQLLTYVWFLMVHMGLGQQYHEVSGHASAKLVVAT</sequence>
<comment type="caution">
    <text evidence="1">The sequence shown here is derived from an EMBL/GenBank/DDBJ whole genome shotgun (WGS) entry which is preliminary data.</text>
</comment>
<organism evidence="1 2">
    <name type="scientific">Persea americana</name>
    <name type="common">Avocado</name>
    <dbReference type="NCBI Taxonomy" id="3435"/>
    <lineage>
        <taxon>Eukaryota</taxon>
        <taxon>Viridiplantae</taxon>
        <taxon>Streptophyta</taxon>
        <taxon>Embryophyta</taxon>
        <taxon>Tracheophyta</taxon>
        <taxon>Spermatophyta</taxon>
        <taxon>Magnoliopsida</taxon>
        <taxon>Magnoliidae</taxon>
        <taxon>Laurales</taxon>
        <taxon>Lauraceae</taxon>
        <taxon>Persea</taxon>
    </lineage>
</organism>
<evidence type="ECO:0000313" key="1">
    <source>
        <dbReference type="EMBL" id="KAJ8628437.1"/>
    </source>
</evidence>
<keyword evidence="2" id="KW-1185">Reference proteome</keyword>
<dbReference type="EMBL" id="CM056814">
    <property type="protein sequence ID" value="KAJ8628437.1"/>
    <property type="molecule type" value="Genomic_DNA"/>
</dbReference>
<name>A0ACC2L4L8_PERAE</name>
<accession>A0ACC2L4L8</accession>
<protein>
    <submittedName>
        <fullName evidence="1">Uncharacterized protein</fullName>
    </submittedName>
</protein>
<reference evidence="1 2" key="1">
    <citation type="journal article" date="2022" name="Hortic Res">
        <title>A haplotype resolved chromosomal level avocado genome allows analysis of novel avocado genes.</title>
        <authorList>
            <person name="Nath O."/>
            <person name="Fletcher S.J."/>
            <person name="Hayward A."/>
            <person name="Shaw L.M."/>
            <person name="Masouleh A.K."/>
            <person name="Furtado A."/>
            <person name="Henry R.J."/>
            <person name="Mitter N."/>
        </authorList>
    </citation>
    <scope>NUCLEOTIDE SEQUENCE [LARGE SCALE GENOMIC DNA]</scope>
    <source>
        <strain evidence="2">cv. Hass</strain>
    </source>
</reference>
<proteinExistence type="predicted"/>
<dbReference type="Proteomes" id="UP001234297">
    <property type="component" value="Chromosome 6"/>
</dbReference>